<dbReference type="OMA" id="GSFCMAL"/>
<protein>
    <recommendedName>
        <fullName evidence="6">RCC1-like G exchanging factor-like protein</fullName>
    </recommendedName>
</protein>
<dbReference type="FunCoup" id="T1G3K3">
    <property type="interactions" value="559"/>
</dbReference>
<reference evidence="4" key="3">
    <citation type="submission" date="2015-06" db="UniProtKB">
        <authorList>
            <consortium name="EnsemblMetazoa"/>
        </authorList>
    </citation>
    <scope>IDENTIFICATION</scope>
</reference>
<dbReference type="GO" id="GO:0005743">
    <property type="term" value="C:mitochondrial inner membrane"/>
    <property type="evidence" value="ECO:0000318"/>
    <property type="project" value="GO_Central"/>
</dbReference>
<accession>T1G3K3</accession>
<feature type="repeat" description="RCC1" evidence="1">
    <location>
        <begin position="102"/>
        <end position="166"/>
    </location>
</feature>
<dbReference type="SUPFAM" id="SSF50985">
    <property type="entry name" value="RCC1/BLIP-II"/>
    <property type="match status" value="1"/>
</dbReference>
<organism evidence="4 5">
    <name type="scientific">Helobdella robusta</name>
    <name type="common">Californian leech</name>
    <dbReference type="NCBI Taxonomy" id="6412"/>
    <lineage>
        <taxon>Eukaryota</taxon>
        <taxon>Metazoa</taxon>
        <taxon>Spiralia</taxon>
        <taxon>Lophotrochozoa</taxon>
        <taxon>Annelida</taxon>
        <taxon>Clitellata</taxon>
        <taxon>Hirudinea</taxon>
        <taxon>Rhynchobdellida</taxon>
        <taxon>Glossiphoniidae</taxon>
        <taxon>Helobdella</taxon>
    </lineage>
</organism>
<dbReference type="GO" id="GO:0019843">
    <property type="term" value="F:rRNA binding"/>
    <property type="evidence" value="ECO:0000318"/>
    <property type="project" value="GO_Central"/>
</dbReference>
<dbReference type="EMBL" id="AMQM01004360">
    <property type="status" value="NOT_ANNOTATED_CDS"/>
    <property type="molecule type" value="Genomic_DNA"/>
</dbReference>
<name>T1G3K3_HELRO</name>
<dbReference type="InterPro" id="IPR000408">
    <property type="entry name" value="Reg_chr_condens"/>
</dbReference>
<gene>
    <name evidence="4" type="primary">20215651</name>
    <name evidence="3" type="ORF">HELRODRAFT_79114</name>
</gene>
<dbReference type="HOGENOM" id="CLU_037900_0_0_1"/>
<dbReference type="KEGG" id="hro:HELRODRAFT_79114"/>
<dbReference type="AlphaFoldDB" id="T1G3K3"/>
<reference evidence="5" key="1">
    <citation type="submission" date="2012-12" db="EMBL/GenBank/DDBJ databases">
        <authorList>
            <person name="Hellsten U."/>
            <person name="Grimwood J."/>
            <person name="Chapman J.A."/>
            <person name="Shapiro H."/>
            <person name="Aerts A."/>
            <person name="Otillar R.P."/>
            <person name="Terry A.Y."/>
            <person name="Boore J.L."/>
            <person name="Simakov O."/>
            <person name="Marletaz F."/>
            <person name="Cho S.-J."/>
            <person name="Edsinger-Gonzales E."/>
            <person name="Havlak P."/>
            <person name="Kuo D.-H."/>
            <person name="Larsson T."/>
            <person name="Lv J."/>
            <person name="Arendt D."/>
            <person name="Savage R."/>
            <person name="Osoegawa K."/>
            <person name="de Jong P."/>
            <person name="Lindberg D.R."/>
            <person name="Seaver E.C."/>
            <person name="Weisblat D.A."/>
            <person name="Putnam N.H."/>
            <person name="Grigoriev I.V."/>
            <person name="Rokhsar D.S."/>
        </authorList>
    </citation>
    <scope>NUCLEOTIDE SEQUENCE</scope>
</reference>
<dbReference type="PANTHER" id="PTHR46337:SF1">
    <property type="entry name" value="RCC1-LIKE G EXCHANGING FACTOR-LIKE PROTEIN"/>
    <property type="match status" value="1"/>
</dbReference>
<dbReference type="CTD" id="20215651"/>
<dbReference type="Gene3D" id="2.130.10.30">
    <property type="entry name" value="Regulator of chromosome condensation 1/beta-lactamase-inhibitor protein II"/>
    <property type="match status" value="2"/>
</dbReference>
<feature type="repeat" description="RCC1" evidence="1">
    <location>
        <begin position="35"/>
        <end position="98"/>
    </location>
</feature>
<reference evidence="3 5" key="2">
    <citation type="journal article" date="2013" name="Nature">
        <title>Insights into bilaterian evolution from three spiralian genomes.</title>
        <authorList>
            <person name="Simakov O."/>
            <person name="Marletaz F."/>
            <person name="Cho S.J."/>
            <person name="Edsinger-Gonzales E."/>
            <person name="Havlak P."/>
            <person name="Hellsten U."/>
            <person name="Kuo D.H."/>
            <person name="Larsson T."/>
            <person name="Lv J."/>
            <person name="Arendt D."/>
            <person name="Savage R."/>
            <person name="Osoegawa K."/>
            <person name="de Jong P."/>
            <person name="Grimwood J."/>
            <person name="Chapman J.A."/>
            <person name="Shapiro H."/>
            <person name="Aerts A."/>
            <person name="Otillar R.P."/>
            <person name="Terry A.Y."/>
            <person name="Boore J.L."/>
            <person name="Grigoriev I.V."/>
            <person name="Lindberg D.R."/>
            <person name="Seaver E.C."/>
            <person name="Weisblat D.A."/>
            <person name="Putnam N.H."/>
            <person name="Rokhsar D.S."/>
        </authorList>
    </citation>
    <scope>NUCLEOTIDE SEQUENCE</scope>
</reference>
<evidence type="ECO:0000313" key="3">
    <source>
        <dbReference type="EMBL" id="ESO04408.1"/>
    </source>
</evidence>
<feature type="repeat" description="RCC1" evidence="1">
    <location>
        <begin position="389"/>
        <end position="438"/>
    </location>
</feature>
<dbReference type="Pfam" id="PF00415">
    <property type="entry name" value="RCC1"/>
    <property type="match status" value="2"/>
</dbReference>
<keyword evidence="5" id="KW-1185">Reference proteome</keyword>
<evidence type="ECO:0000313" key="4">
    <source>
        <dbReference type="EnsemblMetazoa" id="HelroP79114"/>
    </source>
</evidence>
<dbReference type="PANTHER" id="PTHR46337">
    <property type="entry name" value="RCC1-LIKE G EXCHANGING FACTOR-LIKE PROTEIN"/>
    <property type="match status" value="1"/>
</dbReference>
<evidence type="ECO:0000313" key="5">
    <source>
        <dbReference type="Proteomes" id="UP000015101"/>
    </source>
</evidence>
<dbReference type="Pfam" id="PF13540">
    <property type="entry name" value="RCC1_2"/>
    <property type="match status" value="3"/>
</dbReference>
<feature type="region of interest" description="Disordered" evidence="2">
    <location>
        <begin position="1"/>
        <end position="21"/>
    </location>
</feature>
<dbReference type="Proteomes" id="UP000015101">
    <property type="component" value="Unassembled WGS sequence"/>
</dbReference>
<evidence type="ECO:0000256" key="2">
    <source>
        <dbReference type="SAM" id="MobiDB-lite"/>
    </source>
</evidence>
<dbReference type="InParanoid" id="T1G3K3"/>
<feature type="repeat" description="RCC1" evidence="1">
    <location>
        <begin position="167"/>
        <end position="221"/>
    </location>
</feature>
<dbReference type="EnsemblMetazoa" id="HelroT79114">
    <property type="protein sequence ID" value="HelroP79114"/>
    <property type="gene ID" value="HelroG79114"/>
</dbReference>
<evidence type="ECO:0008006" key="6">
    <source>
        <dbReference type="Google" id="ProtNLM"/>
    </source>
</evidence>
<dbReference type="eggNOG" id="KOG1426">
    <property type="taxonomic scope" value="Eukaryota"/>
</dbReference>
<dbReference type="InterPro" id="IPR009091">
    <property type="entry name" value="RCC1/BLIP-II"/>
</dbReference>
<dbReference type="GO" id="GO:0005085">
    <property type="term" value="F:guanyl-nucleotide exchange factor activity"/>
    <property type="evidence" value="ECO:0000318"/>
    <property type="project" value="GO_Central"/>
</dbReference>
<dbReference type="PROSITE" id="PS50012">
    <property type="entry name" value="RCC1_3"/>
    <property type="match status" value="5"/>
</dbReference>
<dbReference type="STRING" id="6412.T1G3K3"/>
<dbReference type="RefSeq" id="XP_009017677.1">
    <property type="nucleotide sequence ID" value="XM_009019429.1"/>
</dbReference>
<dbReference type="GeneID" id="20215651"/>
<proteinExistence type="predicted"/>
<sequence>MNEGSELFRSNSNGDDDYDSDTVNQYAGKNLKRADRIYGWGSASTGALGVKTLVRPEKHQKTRKVQLTPLKIEIMAKRKLKVKAMGCGYGFTVFACEDGSTGQMHVYGTGLNTDSQIGYHEYPRRSGRVLELLIEPSEIQLPLQNRSTRITHVACGRAHTVIVTDGEGVFTLGNNSLGQCGRKIIESEIFRGSQLVNRIDFKEKIKQVVCGQDHTLLLTDDGRLFACGLSTDGQTGQGHYECVENFEEVVGDVKGEKIVQVSSKADTVLAVSEKGDLFGWGNNEYDQLEIVAPDETQLHTPRHVRLRPDVGPVKKTCTAGSTCAILNRKGLVYTWGYGILGRGPTVDRSAVPHVIPPILFGNTDYKTGDAAVTDLQCGLHFFTALTCSGDLYTWGRNRLACLGLGHVNDQYFPLKTHIPAEVKQVHCGVDHAVVLCKSFV</sequence>
<dbReference type="EMBL" id="KB096502">
    <property type="protein sequence ID" value="ESO04408.1"/>
    <property type="molecule type" value="Genomic_DNA"/>
</dbReference>
<feature type="repeat" description="RCC1" evidence="1">
    <location>
        <begin position="275"/>
        <end position="329"/>
    </location>
</feature>
<evidence type="ECO:0000256" key="1">
    <source>
        <dbReference type="PROSITE-ProRule" id="PRU00235"/>
    </source>
</evidence>
<dbReference type="InterPro" id="IPR053035">
    <property type="entry name" value="Mitochondrial_GEF_domain"/>
</dbReference>
<dbReference type="OrthoDB" id="70707at2759"/>
<dbReference type="PRINTS" id="PR00633">
    <property type="entry name" value="RCCNDNSATION"/>
</dbReference>